<dbReference type="SMART" id="SM00862">
    <property type="entry name" value="Trans_reg_C"/>
    <property type="match status" value="1"/>
</dbReference>
<dbReference type="PROSITE" id="PS51755">
    <property type="entry name" value="OMPR_PHOB"/>
    <property type="match status" value="1"/>
</dbReference>
<dbReference type="InterPro" id="IPR036388">
    <property type="entry name" value="WH-like_DNA-bd_sf"/>
</dbReference>
<dbReference type="SUPFAM" id="SSF46894">
    <property type="entry name" value="C-terminal effector domain of the bipartite response regulators"/>
    <property type="match status" value="1"/>
</dbReference>
<dbReference type="SMART" id="SM00448">
    <property type="entry name" value="REC"/>
    <property type="match status" value="2"/>
</dbReference>
<organism evidence="10 11">
    <name type="scientific">Leptolyngbya foveolarum</name>
    <dbReference type="NCBI Taxonomy" id="47253"/>
    <lineage>
        <taxon>Bacteria</taxon>
        <taxon>Bacillati</taxon>
        <taxon>Cyanobacteriota</taxon>
        <taxon>Cyanophyceae</taxon>
        <taxon>Leptolyngbyales</taxon>
        <taxon>Leptolyngbyaceae</taxon>
        <taxon>Leptolyngbya group</taxon>
        <taxon>Leptolyngbya</taxon>
    </lineage>
</organism>
<sequence>MRVLLVDDDNALATLLASQLTNSNYIVDCVADGETGWAYASTFEYDLIVLDWMLPGLDGVRLCQRLRKQGYDIPILLLTVKNKQIDKIEGLEAGADDYVVKPFDMNELLARIRALLRRSPHEAESVLSWGELCLDPLSCQVRYKGQLVSLTAKEYSLLELFLRHAHQVFSATTLLSKLWSSDEFPSEATVRSHLRRLRQKLHQAGAPTDFIETIHGLGYRLKSLAVEMPRIADATGLDGRSARYLDGLTQAWQAHKGENLARWQTLLQIARTLKEDGLSEQQQVQAVQIAHRLAGTLGTFGLMAGYRLSLQAEQQLLQFDLQTGKPISAAQSAQFYAIVTALGHALDDLPKLVYPVDDAPEAPTVLMVDVNGMSYIQQLMAIAVAQGLNPTIVASVKAAAKRLSLEVPLQTAPELLAQPPNMVLVNLVASEINAVLDASILQKLLHFIERLAQRWPHLPIMVITTQADFGNRLDLIRRGGVLVLEYPVTPAEVLAAMSQRLYMDARPSKIMIVDDDAHCLKRIVQLLHPWNFEITPLTNPQRFWMLFNQVRPDLVVFDVEMPHINGFELARVLRSHAQWQHLPIVFLSVHSDHLNQEKAFALGADDYITKPVQGRALATRLLNHLKRAANDNRRPA</sequence>
<feature type="modified residue" description="4-aspartylphosphate" evidence="6">
    <location>
        <position position="558"/>
    </location>
</feature>
<evidence type="ECO:0000256" key="2">
    <source>
        <dbReference type="ARBA" id="ARBA00023012"/>
    </source>
</evidence>
<keyword evidence="3" id="KW-0805">Transcription regulation</keyword>
<feature type="domain" description="Response regulatory" evidence="8">
    <location>
        <begin position="2"/>
        <end position="116"/>
    </location>
</feature>
<feature type="domain" description="OmpR/PhoB-type" evidence="9">
    <location>
        <begin position="124"/>
        <end position="223"/>
    </location>
</feature>
<dbReference type="GO" id="GO:0000976">
    <property type="term" value="F:transcription cis-regulatory region binding"/>
    <property type="evidence" value="ECO:0007669"/>
    <property type="project" value="TreeGrafter"/>
</dbReference>
<keyword evidence="4 7" id="KW-0238">DNA-binding</keyword>
<dbReference type="GO" id="GO:0005829">
    <property type="term" value="C:cytosol"/>
    <property type="evidence" value="ECO:0007669"/>
    <property type="project" value="TreeGrafter"/>
</dbReference>
<dbReference type="PANTHER" id="PTHR48111:SF15">
    <property type="entry name" value="OMPR SUBFAMILY"/>
    <property type="match status" value="1"/>
</dbReference>
<dbReference type="GO" id="GO:0006355">
    <property type="term" value="P:regulation of DNA-templated transcription"/>
    <property type="evidence" value="ECO:0007669"/>
    <property type="project" value="InterPro"/>
</dbReference>
<dbReference type="InterPro" id="IPR011006">
    <property type="entry name" value="CheY-like_superfamily"/>
</dbReference>
<dbReference type="Pfam" id="PF00486">
    <property type="entry name" value="Trans_reg_C"/>
    <property type="match status" value="1"/>
</dbReference>
<name>A0A2W4TVQ1_9CYAN</name>
<dbReference type="InterPro" id="IPR036641">
    <property type="entry name" value="HPT_dom_sf"/>
</dbReference>
<reference evidence="10 11" key="2">
    <citation type="submission" date="2018-06" db="EMBL/GenBank/DDBJ databases">
        <title>Metagenomic assembly of (sub)arctic Cyanobacteria and their associated microbiome from non-axenic cultures.</title>
        <authorList>
            <person name="Baurain D."/>
        </authorList>
    </citation>
    <scope>NUCLEOTIDE SEQUENCE [LARGE SCALE GENOMIC DNA]</scope>
    <source>
        <strain evidence="10">ULC129bin1</strain>
    </source>
</reference>
<evidence type="ECO:0000313" key="10">
    <source>
        <dbReference type="EMBL" id="PZO12923.1"/>
    </source>
</evidence>
<accession>A0A2W4TVQ1</accession>
<dbReference type="InterPro" id="IPR001867">
    <property type="entry name" value="OmpR/PhoB-type_DNA-bd"/>
</dbReference>
<dbReference type="GO" id="GO:0032993">
    <property type="term" value="C:protein-DNA complex"/>
    <property type="evidence" value="ECO:0007669"/>
    <property type="project" value="TreeGrafter"/>
</dbReference>
<dbReference type="GO" id="GO:0000156">
    <property type="term" value="F:phosphorelay response regulator activity"/>
    <property type="evidence" value="ECO:0007669"/>
    <property type="project" value="TreeGrafter"/>
</dbReference>
<evidence type="ECO:0000256" key="7">
    <source>
        <dbReference type="PROSITE-ProRule" id="PRU01091"/>
    </source>
</evidence>
<evidence type="ECO:0000259" key="9">
    <source>
        <dbReference type="PROSITE" id="PS51755"/>
    </source>
</evidence>
<feature type="domain" description="Response regulatory" evidence="8">
    <location>
        <begin position="509"/>
        <end position="625"/>
    </location>
</feature>
<dbReference type="SUPFAM" id="SSF52172">
    <property type="entry name" value="CheY-like"/>
    <property type="match status" value="3"/>
</dbReference>
<dbReference type="CDD" id="cd00383">
    <property type="entry name" value="trans_reg_C"/>
    <property type="match status" value="1"/>
</dbReference>
<reference evidence="11" key="1">
    <citation type="submission" date="2018-04" db="EMBL/GenBank/DDBJ databases">
        <authorList>
            <person name="Cornet L."/>
        </authorList>
    </citation>
    <scope>NUCLEOTIDE SEQUENCE [LARGE SCALE GENOMIC DNA]</scope>
</reference>
<comment type="caution">
    <text evidence="10">The sequence shown here is derived from an EMBL/GenBank/DDBJ whole genome shotgun (WGS) entry which is preliminary data.</text>
</comment>
<evidence type="ECO:0000313" key="11">
    <source>
        <dbReference type="Proteomes" id="UP000249354"/>
    </source>
</evidence>
<feature type="modified residue" description="4-aspartylphosphate" evidence="6">
    <location>
        <position position="51"/>
    </location>
</feature>
<dbReference type="Proteomes" id="UP000249354">
    <property type="component" value="Unassembled WGS sequence"/>
</dbReference>
<dbReference type="AlphaFoldDB" id="A0A2W4TVQ1"/>
<dbReference type="Gene3D" id="1.10.10.10">
    <property type="entry name" value="Winged helix-like DNA-binding domain superfamily/Winged helix DNA-binding domain"/>
    <property type="match status" value="1"/>
</dbReference>
<evidence type="ECO:0000256" key="6">
    <source>
        <dbReference type="PROSITE-ProRule" id="PRU00169"/>
    </source>
</evidence>
<dbReference type="InterPro" id="IPR001789">
    <property type="entry name" value="Sig_transdc_resp-reg_receiver"/>
</dbReference>
<feature type="domain" description="Response regulatory" evidence="8">
    <location>
        <begin position="364"/>
        <end position="501"/>
    </location>
</feature>
<proteinExistence type="predicted"/>
<dbReference type="Pfam" id="PF00072">
    <property type="entry name" value="Response_reg"/>
    <property type="match status" value="2"/>
</dbReference>
<dbReference type="CDD" id="cd17574">
    <property type="entry name" value="REC_OmpR"/>
    <property type="match status" value="1"/>
</dbReference>
<dbReference type="FunFam" id="3.40.50.2300:FF:000002">
    <property type="entry name" value="DNA-binding response regulator PhoP"/>
    <property type="match status" value="1"/>
</dbReference>
<evidence type="ECO:0000256" key="4">
    <source>
        <dbReference type="ARBA" id="ARBA00023125"/>
    </source>
</evidence>
<evidence type="ECO:0000256" key="1">
    <source>
        <dbReference type="ARBA" id="ARBA00022553"/>
    </source>
</evidence>
<dbReference type="InterPro" id="IPR016032">
    <property type="entry name" value="Sig_transdc_resp-reg_C-effctor"/>
</dbReference>
<protein>
    <recommendedName>
        <fullName evidence="12">Transcriptional regulator</fullName>
    </recommendedName>
</protein>
<gene>
    <name evidence="10" type="ORF">DCF25_16830</name>
</gene>
<keyword evidence="2" id="KW-0902">Two-component regulatory system</keyword>
<dbReference type="EMBL" id="QBMC01000136">
    <property type="protein sequence ID" value="PZO12923.1"/>
    <property type="molecule type" value="Genomic_DNA"/>
</dbReference>
<dbReference type="SUPFAM" id="SSF47226">
    <property type="entry name" value="Histidine-containing phosphotransfer domain, HPT domain"/>
    <property type="match status" value="1"/>
</dbReference>
<dbReference type="CDD" id="cd00156">
    <property type="entry name" value="REC"/>
    <property type="match status" value="1"/>
</dbReference>
<evidence type="ECO:0000256" key="3">
    <source>
        <dbReference type="ARBA" id="ARBA00023015"/>
    </source>
</evidence>
<evidence type="ECO:0008006" key="12">
    <source>
        <dbReference type="Google" id="ProtNLM"/>
    </source>
</evidence>
<keyword evidence="5" id="KW-0804">Transcription</keyword>
<dbReference type="Gene3D" id="3.40.50.2300">
    <property type="match status" value="3"/>
</dbReference>
<evidence type="ECO:0000259" key="8">
    <source>
        <dbReference type="PROSITE" id="PS50110"/>
    </source>
</evidence>
<dbReference type="PROSITE" id="PS50110">
    <property type="entry name" value="RESPONSE_REGULATORY"/>
    <property type="match status" value="3"/>
</dbReference>
<evidence type="ECO:0000256" key="5">
    <source>
        <dbReference type="ARBA" id="ARBA00023163"/>
    </source>
</evidence>
<comment type="caution">
    <text evidence="6">Lacks conserved residue(s) required for the propagation of feature annotation.</text>
</comment>
<dbReference type="PANTHER" id="PTHR48111">
    <property type="entry name" value="REGULATOR OF RPOS"/>
    <property type="match status" value="1"/>
</dbReference>
<feature type="DNA-binding region" description="OmpR/PhoB-type" evidence="7">
    <location>
        <begin position="124"/>
        <end position="223"/>
    </location>
</feature>
<keyword evidence="1 6" id="KW-0597">Phosphoprotein</keyword>
<dbReference type="InterPro" id="IPR039420">
    <property type="entry name" value="WalR-like"/>
</dbReference>
<dbReference type="Gene3D" id="6.10.250.690">
    <property type="match status" value="1"/>
</dbReference>